<keyword evidence="1" id="KW-1003">Cell membrane</keyword>
<feature type="signal peptide" evidence="6">
    <location>
        <begin position="1"/>
        <end position="30"/>
    </location>
</feature>
<dbReference type="Gene3D" id="3.40.190.10">
    <property type="entry name" value="Periplasmic binding protein-like II"/>
    <property type="match status" value="2"/>
</dbReference>
<dbReference type="RefSeq" id="WP_209749564.1">
    <property type="nucleotide sequence ID" value="NZ_JBHSMH010000021.1"/>
</dbReference>
<dbReference type="PANTHER" id="PTHR43649">
    <property type="entry name" value="ARABINOSE-BINDING PROTEIN-RELATED"/>
    <property type="match status" value="1"/>
</dbReference>
<evidence type="ECO:0000313" key="8">
    <source>
        <dbReference type="Proteomes" id="UP001596105"/>
    </source>
</evidence>
<organism evidence="7 8">
    <name type="scientific">Cohnella suwonensis</name>
    <dbReference type="NCBI Taxonomy" id="696072"/>
    <lineage>
        <taxon>Bacteria</taxon>
        <taxon>Bacillati</taxon>
        <taxon>Bacillota</taxon>
        <taxon>Bacilli</taxon>
        <taxon>Bacillales</taxon>
        <taxon>Paenibacillaceae</taxon>
        <taxon>Cohnella</taxon>
    </lineage>
</organism>
<dbReference type="InterPro" id="IPR006059">
    <property type="entry name" value="SBP"/>
</dbReference>
<proteinExistence type="predicted"/>
<dbReference type="Pfam" id="PF01547">
    <property type="entry name" value="SBP_bac_1"/>
    <property type="match status" value="1"/>
</dbReference>
<dbReference type="SUPFAM" id="SSF53850">
    <property type="entry name" value="Periplasmic binding protein-like II"/>
    <property type="match status" value="1"/>
</dbReference>
<evidence type="ECO:0000313" key="7">
    <source>
        <dbReference type="EMBL" id="MFC5468909.1"/>
    </source>
</evidence>
<keyword evidence="8" id="KW-1185">Reference proteome</keyword>
<evidence type="ECO:0000256" key="6">
    <source>
        <dbReference type="SAM" id="SignalP"/>
    </source>
</evidence>
<reference evidence="8" key="1">
    <citation type="journal article" date="2019" name="Int. J. Syst. Evol. Microbiol.">
        <title>The Global Catalogue of Microorganisms (GCM) 10K type strain sequencing project: providing services to taxonomists for standard genome sequencing and annotation.</title>
        <authorList>
            <consortium name="The Broad Institute Genomics Platform"/>
            <consortium name="The Broad Institute Genome Sequencing Center for Infectious Disease"/>
            <person name="Wu L."/>
            <person name="Ma J."/>
        </authorList>
    </citation>
    <scope>NUCLEOTIDE SEQUENCE [LARGE SCALE GENOMIC DNA]</scope>
    <source>
        <strain evidence="8">CCUG 57113</strain>
    </source>
</reference>
<evidence type="ECO:0000256" key="1">
    <source>
        <dbReference type="ARBA" id="ARBA00022475"/>
    </source>
</evidence>
<keyword evidence="2 6" id="KW-0732">Signal</keyword>
<feature type="chain" id="PRO_5046006801" evidence="6">
    <location>
        <begin position="31"/>
        <end position="504"/>
    </location>
</feature>
<keyword evidence="5" id="KW-0449">Lipoprotein</keyword>
<accession>A0ABW0LSX5</accession>
<dbReference type="Proteomes" id="UP001596105">
    <property type="component" value="Unassembled WGS sequence"/>
</dbReference>
<evidence type="ECO:0000256" key="2">
    <source>
        <dbReference type="ARBA" id="ARBA00022729"/>
    </source>
</evidence>
<dbReference type="EMBL" id="JBHSMH010000021">
    <property type="protein sequence ID" value="MFC5468909.1"/>
    <property type="molecule type" value="Genomic_DNA"/>
</dbReference>
<dbReference type="InterPro" id="IPR050490">
    <property type="entry name" value="Bact_solute-bd_prot1"/>
</dbReference>
<comment type="caution">
    <text evidence="7">The sequence shown here is derived from an EMBL/GenBank/DDBJ whole genome shotgun (WGS) entry which is preliminary data.</text>
</comment>
<evidence type="ECO:0000256" key="5">
    <source>
        <dbReference type="ARBA" id="ARBA00023288"/>
    </source>
</evidence>
<evidence type="ECO:0000256" key="4">
    <source>
        <dbReference type="ARBA" id="ARBA00023139"/>
    </source>
</evidence>
<dbReference type="PROSITE" id="PS51257">
    <property type="entry name" value="PROKAR_LIPOPROTEIN"/>
    <property type="match status" value="1"/>
</dbReference>
<evidence type="ECO:0000256" key="3">
    <source>
        <dbReference type="ARBA" id="ARBA00023136"/>
    </source>
</evidence>
<protein>
    <submittedName>
        <fullName evidence="7">Extracellular solute-binding protein</fullName>
    </submittedName>
</protein>
<dbReference type="PANTHER" id="PTHR43649:SF33">
    <property type="entry name" value="POLYGALACTURONAN_RHAMNOGALACTURONAN-BINDING PROTEIN YTCQ"/>
    <property type="match status" value="1"/>
</dbReference>
<sequence>MAAYRRRSGLSKTLYTALFLLMAFAITSCAGQTGSRSPNDADSHPVITIMAPLHFPQEPDPALTRRIGELTGSLLEIDWVRDEIYSDKLNAALSMNSLKKATFVKYTDYMGMKSALRSGMFWDIGPYLKDYPNLSRLNGKILDQTAVDGKMYGLYTERPSSRQGIILRKDWLDRLNLEVPGTPEQLYDVLKQFTYGDPDGNGIRDTFGLADRNDLVFGAFKTLSSYMGTPNNWDVRNGKIVPEFATPEYMDTMDYMKKLFDEKLINPDFVVTSKEIQRDLFINGKAGAYIGSMTDVDRLADESKAVNPNARLTVANRIAGPKGYRIWSIPNFNGLFLFSKGAIKTEEEMKQVLDFFDRTMDSEVANLMKYGVADRHFTLIGDEVYLQPRSEQPYMSEIDPLYSLMIANLGNPNVKKVVKEDPPIALAEKLTEDNERFIVKDPTVNLENAAYDEMSAELQTIITVATYNYILGTIDRAGFEKEVAKWRQSGGNEIIRQFEEAYFR</sequence>
<name>A0ABW0LSX5_9BACL</name>
<keyword evidence="4" id="KW-0564">Palmitate</keyword>
<gene>
    <name evidence="7" type="ORF">ACFPPD_09255</name>
</gene>
<keyword evidence="3" id="KW-0472">Membrane</keyword>